<dbReference type="InterPro" id="IPR010559">
    <property type="entry name" value="Sig_transdc_His_kin_internal"/>
</dbReference>
<evidence type="ECO:0000256" key="6">
    <source>
        <dbReference type="ARBA" id="ARBA00022679"/>
    </source>
</evidence>
<dbReference type="Pfam" id="PF06580">
    <property type="entry name" value="His_kinase"/>
    <property type="match status" value="1"/>
</dbReference>
<name>A0ABW5X041_9STAP</name>
<keyword evidence="11 14" id="KW-1133">Transmembrane helix</keyword>
<evidence type="ECO:0000256" key="10">
    <source>
        <dbReference type="ARBA" id="ARBA00022840"/>
    </source>
</evidence>
<evidence type="ECO:0000256" key="14">
    <source>
        <dbReference type="SAM" id="Phobius"/>
    </source>
</evidence>
<organism evidence="16 17">
    <name type="scientific">Corticicoccus populi</name>
    <dbReference type="NCBI Taxonomy" id="1812821"/>
    <lineage>
        <taxon>Bacteria</taxon>
        <taxon>Bacillati</taxon>
        <taxon>Bacillota</taxon>
        <taxon>Bacilli</taxon>
        <taxon>Bacillales</taxon>
        <taxon>Staphylococcaceae</taxon>
        <taxon>Corticicoccus</taxon>
    </lineage>
</organism>
<keyword evidence="5" id="KW-0597">Phosphoprotein</keyword>
<sequence>MISLETFSFYIMICVLAPLIGAFTILFLFIFEKRFEALETQANKLALEKELQESKYEILSQKIQPHFFFNTLNMILSLARLDRKKDLIHSIETLAIFMKRKYTVDEMLNTVQEEITYTKQYLNIQKLRLGRRLVINIDIDDEANKVLIPSYVIQTLTENCFKHSFEKNEGMARLSILIRIVDQNVRLEIWNNKKQESKVRNDRKNVEESNGIGLENIRERLNLLYPLQGAELSLHEFESNTLVCMVWPIQYKSNEEEN</sequence>
<dbReference type="GO" id="GO:0004673">
    <property type="term" value="F:protein histidine kinase activity"/>
    <property type="evidence" value="ECO:0007669"/>
    <property type="project" value="UniProtKB-EC"/>
</dbReference>
<proteinExistence type="predicted"/>
<evidence type="ECO:0000313" key="17">
    <source>
        <dbReference type="Proteomes" id="UP001597519"/>
    </source>
</evidence>
<reference evidence="17" key="1">
    <citation type="journal article" date="2019" name="Int. J. Syst. Evol. Microbiol.">
        <title>The Global Catalogue of Microorganisms (GCM) 10K type strain sequencing project: providing services to taxonomists for standard genome sequencing and annotation.</title>
        <authorList>
            <consortium name="The Broad Institute Genomics Platform"/>
            <consortium name="The Broad Institute Genome Sequencing Center for Infectious Disease"/>
            <person name="Wu L."/>
            <person name="Ma J."/>
        </authorList>
    </citation>
    <scope>NUCLEOTIDE SEQUENCE [LARGE SCALE GENOMIC DNA]</scope>
    <source>
        <strain evidence="17">KCTC 33575</strain>
    </source>
</reference>
<evidence type="ECO:0000256" key="11">
    <source>
        <dbReference type="ARBA" id="ARBA00022989"/>
    </source>
</evidence>
<keyword evidence="6 16" id="KW-0808">Transferase</keyword>
<evidence type="ECO:0000256" key="8">
    <source>
        <dbReference type="ARBA" id="ARBA00022741"/>
    </source>
</evidence>
<evidence type="ECO:0000256" key="4">
    <source>
        <dbReference type="ARBA" id="ARBA00022475"/>
    </source>
</evidence>
<accession>A0ABW5X041</accession>
<dbReference type="PANTHER" id="PTHR34220">
    <property type="entry name" value="SENSOR HISTIDINE KINASE YPDA"/>
    <property type="match status" value="1"/>
</dbReference>
<evidence type="ECO:0000256" key="3">
    <source>
        <dbReference type="ARBA" id="ARBA00012438"/>
    </source>
</evidence>
<dbReference type="Proteomes" id="UP001597519">
    <property type="component" value="Unassembled WGS sequence"/>
</dbReference>
<keyword evidence="9 16" id="KW-0418">Kinase</keyword>
<protein>
    <recommendedName>
        <fullName evidence="3">histidine kinase</fullName>
        <ecNumber evidence="3">2.7.13.3</ecNumber>
    </recommendedName>
</protein>
<keyword evidence="8" id="KW-0547">Nucleotide-binding</keyword>
<gene>
    <name evidence="16" type="ORF">ACFSX4_09985</name>
</gene>
<comment type="catalytic activity">
    <reaction evidence="1">
        <text>ATP + protein L-histidine = ADP + protein N-phospho-L-histidine.</text>
        <dbReference type="EC" id="2.7.13.3"/>
    </reaction>
</comment>
<feature type="transmembrane region" description="Helical" evidence="14">
    <location>
        <begin position="6"/>
        <end position="31"/>
    </location>
</feature>
<evidence type="ECO:0000256" key="2">
    <source>
        <dbReference type="ARBA" id="ARBA00004651"/>
    </source>
</evidence>
<dbReference type="PANTHER" id="PTHR34220:SF11">
    <property type="entry name" value="SENSOR PROTEIN KINASE HPTS"/>
    <property type="match status" value="1"/>
</dbReference>
<comment type="caution">
    <text evidence="16">The sequence shown here is derived from an EMBL/GenBank/DDBJ whole genome shotgun (WGS) entry which is preliminary data.</text>
</comment>
<keyword evidence="13 14" id="KW-0472">Membrane</keyword>
<evidence type="ECO:0000313" key="16">
    <source>
        <dbReference type="EMBL" id="MFD2830788.1"/>
    </source>
</evidence>
<keyword evidence="10" id="KW-0067">ATP-binding</keyword>
<dbReference type="InterPro" id="IPR050640">
    <property type="entry name" value="Bact_2-comp_sensor_kinase"/>
</dbReference>
<feature type="domain" description="Signal transduction histidine kinase internal region" evidence="15">
    <location>
        <begin position="55"/>
        <end position="133"/>
    </location>
</feature>
<keyword evidence="7 14" id="KW-0812">Transmembrane</keyword>
<evidence type="ECO:0000256" key="12">
    <source>
        <dbReference type="ARBA" id="ARBA00023012"/>
    </source>
</evidence>
<evidence type="ECO:0000259" key="15">
    <source>
        <dbReference type="Pfam" id="PF06580"/>
    </source>
</evidence>
<dbReference type="InterPro" id="IPR036890">
    <property type="entry name" value="HATPase_C_sf"/>
</dbReference>
<evidence type="ECO:0000256" key="9">
    <source>
        <dbReference type="ARBA" id="ARBA00022777"/>
    </source>
</evidence>
<keyword evidence="12" id="KW-0902">Two-component regulatory system</keyword>
<dbReference type="EMBL" id="JBHUOQ010000004">
    <property type="protein sequence ID" value="MFD2830788.1"/>
    <property type="molecule type" value="Genomic_DNA"/>
</dbReference>
<evidence type="ECO:0000256" key="1">
    <source>
        <dbReference type="ARBA" id="ARBA00000085"/>
    </source>
</evidence>
<keyword evidence="4" id="KW-1003">Cell membrane</keyword>
<dbReference type="RefSeq" id="WP_377774156.1">
    <property type="nucleotide sequence ID" value="NZ_JBHUOQ010000004.1"/>
</dbReference>
<dbReference type="EC" id="2.7.13.3" evidence="3"/>
<dbReference type="Gene3D" id="3.30.565.10">
    <property type="entry name" value="Histidine kinase-like ATPase, C-terminal domain"/>
    <property type="match status" value="1"/>
</dbReference>
<keyword evidence="17" id="KW-1185">Reference proteome</keyword>
<comment type="subcellular location">
    <subcellularLocation>
        <location evidence="2">Cell membrane</location>
        <topology evidence="2">Multi-pass membrane protein</topology>
    </subcellularLocation>
</comment>
<evidence type="ECO:0000256" key="13">
    <source>
        <dbReference type="ARBA" id="ARBA00023136"/>
    </source>
</evidence>
<evidence type="ECO:0000256" key="5">
    <source>
        <dbReference type="ARBA" id="ARBA00022553"/>
    </source>
</evidence>
<dbReference type="SUPFAM" id="SSF55874">
    <property type="entry name" value="ATPase domain of HSP90 chaperone/DNA topoisomerase II/histidine kinase"/>
    <property type="match status" value="1"/>
</dbReference>
<evidence type="ECO:0000256" key="7">
    <source>
        <dbReference type="ARBA" id="ARBA00022692"/>
    </source>
</evidence>